<protein>
    <submittedName>
        <fullName evidence="2">Glycosyltransferase</fullName>
    </submittedName>
</protein>
<dbReference type="InterPro" id="IPR007235">
    <property type="entry name" value="Glyco_trans_28_C"/>
</dbReference>
<dbReference type="PANTHER" id="PTHR21015">
    <property type="entry name" value="UDP-N-ACETYLGLUCOSAMINE--N-ACETYLMURAMYL-(PENTAPEPTIDE) PYROPHOSPHORYL-UNDECAPRENOL N-ACETYLGLUCOSAMINE TRANSFERASE 1"/>
    <property type="match status" value="1"/>
</dbReference>
<reference evidence="3" key="1">
    <citation type="submission" date="2023-08" db="EMBL/GenBank/DDBJ databases">
        <title>Rhodospirillaceae gen. nov., a novel taxon isolated from the Yangtze River Yuezi River estuary sludge.</title>
        <authorList>
            <person name="Ruan L."/>
        </authorList>
    </citation>
    <scope>NUCLEOTIDE SEQUENCE [LARGE SCALE GENOMIC DNA]</scope>
    <source>
        <strain evidence="3">R-7</strain>
    </source>
</reference>
<evidence type="ECO:0000313" key="3">
    <source>
        <dbReference type="Proteomes" id="UP001230156"/>
    </source>
</evidence>
<gene>
    <name evidence="2" type="ORF">Q8A70_12225</name>
</gene>
<dbReference type="SUPFAM" id="SSF53756">
    <property type="entry name" value="UDP-Glycosyltransferase/glycogen phosphorylase"/>
    <property type="match status" value="1"/>
</dbReference>
<dbReference type="Gene3D" id="3.40.50.2000">
    <property type="entry name" value="Glycogen Phosphorylase B"/>
    <property type="match status" value="2"/>
</dbReference>
<keyword evidence="3" id="KW-1185">Reference proteome</keyword>
<dbReference type="PANTHER" id="PTHR21015:SF28">
    <property type="entry name" value="SLL1722 PROTEIN"/>
    <property type="match status" value="1"/>
</dbReference>
<accession>A0ABU0YN57</accession>
<dbReference type="Proteomes" id="UP001230156">
    <property type="component" value="Unassembled WGS sequence"/>
</dbReference>
<dbReference type="RefSeq" id="WP_379955922.1">
    <property type="nucleotide sequence ID" value="NZ_JAUYVI010000004.1"/>
</dbReference>
<feature type="domain" description="Glycosyl transferase family 28 C-terminal" evidence="1">
    <location>
        <begin position="245"/>
        <end position="355"/>
    </location>
</feature>
<proteinExistence type="predicted"/>
<name>A0ABU0YN57_9PROT</name>
<evidence type="ECO:0000313" key="2">
    <source>
        <dbReference type="EMBL" id="MDQ7248441.1"/>
    </source>
</evidence>
<comment type="caution">
    <text evidence="2">The sequence shown here is derived from an EMBL/GenBank/DDBJ whole genome shotgun (WGS) entry which is preliminary data.</text>
</comment>
<dbReference type="EMBL" id="JAUYVI010000004">
    <property type="protein sequence ID" value="MDQ7248441.1"/>
    <property type="molecule type" value="Genomic_DNA"/>
</dbReference>
<evidence type="ECO:0000259" key="1">
    <source>
        <dbReference type="Pfam" id="PF04101"/>
    </source>
</evidence>
<organism evidence="2 3">
    <name type="scientific">Dongia sedimenti</name>
    <dbReference type="NCBI Taxonomy" id="3064282"/>
    <lineage>
        <taxon>Bacteria</taxon>
        <taxon>Pseudomonadati</taxon>
        <taxon>Pseudomonadota</taxon>
        <taxon>Alphaproteobacteria</taxon>
        <taxon>Rhodospirillales</taxon>
        <taxon>Dongiaceae</taxon>
        <taxon>Dongia</taxon>
    </lineage>
</organism>
<dbReference type="Pfam" id="PF04101">
    <property type="entry name" value="Glyco_tran_28_C"/>
    <property type="match status" value="1"/>
</dbReference>
<sequence>MTPCVLIHVQHLLGIGHLQRAAAIAGALRERGARVVLATGGAAVPQVEAALERRGVEIVRLAVARSADSSFSALVDENGKVVDDAWKARRRDAVLALFAATKPDILITEMYPFGRRPFRFELMPLLEAARARPQRPLIAGSVRDILVTKQKPGRAEEMAETARRFYDLVLVHSDPKLIPFEASFPCAGEIQDLIRYTGYVTEAKPPATGADRRAGEILISAGGGAVGWPLLQAAVGARALSAQRDRPWRLITGGNLPQADFDQLRAMAGGFTVERFRTDFKELLARCRVSVSQGGYNTVLEILASRTPAVIVPFAEGAESEQTDRARLLAAKNLLRLLPAPELEARRLAREIDHAAVMQIPSFTINLDGARQSAAIILDALAKRTA</sequence>